<dbReference type="Proteomes" id="UP000830198">
    <property type="component" value="Chromosome"/>
</dbReference>
<keyword evidence="1" id="KW-0812">Transmembrane</keyword>
<protein>
    <submittedName>
        <fullName evidence="2">Uncharacterized protein</fullName>
    </submittedName>
</protein>
<name>A0ABY4I6I7_CHIFI</name>
<reference evidence="2 3" key="1">
    <citation type="submission" date="2022-04" db="EMBL/GenBank/DDBJ databases">
        <title>The arsenic-methylating capacity of Chitinophaga filiformis YT5 during chitin decomposition.</title>
        <authorList>
            <person name="Chen G."/>
            <person name="Liang Y."/>
        </authorList>
    </citation>
    <scope>NUCLEOTIDE SEQUENCE [LARGE SCALE GENOMIC DNA]</scope>
    <source>
        <strain evidence="2 3">YT5</strain>
    </source>
</reference>
<keyword evidence="1" id="KW-1133">Transmembrane helix</keyword>
<gene>
    <name evidence="2" type="ORF">MYF79_07910</name>
</gene>
<accession>A0ABY4I6I7</accession>
<sequence length="59" mass="6845">MNKFNPFQRESPLFSFRWFIVFATIIGGLLFYSDSNGWRLFSGAGQQQWSANGVHGYHK</sequence>
<organism evidence="2 3">
    <name type="scientific">Chitinophaga filiformis</name>
    <name type="common">Myxococcus filiformis</name>
    <name type="synonym">Flexibacter filiformis</name>
    <dbReference type="NCBI Taxonomy" id="104663"/>
    <lineage>
        <taxon>Bacteria</taxon>
        <taxon>Pseudomonadati</taxon>
        <taxon>Bacteroidota</taxon>
        <taxon>Chitinophagia</taxon>
        <taxon>Chitinophagales</taxon>
        <taxon>Chitinophagaceae</taxon>
        <taxon>Chitinophaga</taxon>
    </lineage>
</organism>
<evidence type="ECO:0000313" key="3">
    <source>
        <dbReference type="Proteomes" id="UP000830198"/>
    </source>
</evidence>
<keyword evidence="1" id="KW-0472">Membrane</keyword>
<keyword evidence="3" id="KW-1185">Reference proteome</keyword>
<dbReference type="RefSeq" id="WP_247813332.1">
    <property type="nucleotide sequence ID" value="NZ_CP095855.1"/>
</dbReference>
<evidence type="ECO:0000256" key="1">
    <source>
        <dbReference type="SAM" id="Phobius"/>
    </source>
</evidence>
<feature type="transmembrane region" description="Helical" evidence="1">
    <location>
        <begin position="12"/>
        <end position="32"/>
    </location>
</feature>
<dbReference type="EMBL" id="CP095855">
    <property type="protein sequence ID" value="UPK71205.1"/>
    <property type="molecule type" value="Genomic_DNA"/>
</dbReference>
<proteinExistence type="predicted"/>
<evidence type="ECO:0000313" key="2">
    <source>
        <dbReference type="EMBL" id="UPK71205.1"/>
    </source>
</evidence>